<protein>
    <submittedName>
        <fullName evidence="1">Uncharacterized protein</fullName>
    </submittedName>
</protein>
<evidence type="ECO:0000313" key="2">
    <source>
        <dbReference type="Proteomes" id="UP000828941"/>
    </source>
</evidence>
<keyword evidence="2" id="KW-1185">Reference proteome</keyword>
<organism evidence="1 2">
    <name type="scientific">Bauhinia variegata</name>
    <name type="common">Purple orchid tree</name>
    <name type="synonym">Phanera variegata</name>
    <dbReference type="NCBI Taxonomy" id="167791"/>
    <lineage>
        <taxon>Eukaryota</taxon>
        <taxon>Viridiplantae</taxon>
        <taxon>Streptophyta</taxon>
        <taxon>Embryophyta</taxon>
        <taxon>Tracheophyta</taxon>
        <taxon>Spermatophyta</taxon>
        <taxon>Magnoliopsida</taxon>
        <taxon>eudicotyledons</taxon>
        <taxon>Gunneridae</taxon>
        <taxon>Pentapetalae</taxon>
        <taxon>rosids</taxon>
        <taxon>fabids</taxon>
        <taxon>Fabales</taxon>
        <taxon>Fabaceae</taxon>
        <taxon>Cercidoideae</taxon>
        <taxon>Cercideae</taxon>
        <taxon>Bauhiniinae</taxon>
        <taxon>Bauhinia</taxon>
    </lineage>
</organism>
<dbReference type="Proteomes" id="UP000828941">
    <property type="component" value="Chromosome 9"/>
</dbReference>
<gene>
    <name evidence="1" type="ORF">L6164_022673</name>
</gene>
<name>A0ACB9MHT7_BAUVA</name>
<evidence type="ECO:0000313" key="1">
    <source>
        <dbReference type="EMBL" id="KAI4323034.1"/>
    </source>
</evidence>
<dbReference type="EMBL" id="CM039434">
    <property type="protein sequence ID" value="KAI4323034.1"/>
    <property type="molecule type" value="Genomic_DNA"/>
</dbReference>
<accession>A0ACB9MHT7</accession>
<comment type="caution">
    <text evidence="1">The sequence shown here is derived from an EMBL/GenBank/DDBJ whole genome shotgun (WGS) entry which is preliminary data.</text>
</comment>
<reference evidence="1 2" key="1">
    <citation type="journal article" date="2022" name="DNA Res.">
        <title>Chromosomal-level genome assembly of the orchid tree Bauhinia variegata (Leguminosae; Cercidoideae) supports the allotetraploid origin hypothesis of Bauhinia.</title>
        <authorList>
            <person name="Zhong Y."/>
            <person name="Chen Y."/>
            <person name="Zheng D."/>
            <person name="Pang J."/>
            <person name="Liu Y."/>
            <person name="Luo S."/>
            <person name="Meng S."/>
            <person name="Qian L."/>
            <person name="Wei D."/>
            <person name="Dai S."/>
            <person name="Zhou R."/>
        </authorList>
    </citation>
    <scope>NUCLEOTIDE SEQUENCE [LARGE SCALE GENOMIC DNA]</scope>
    <source>
        <strain evidence="1">BV-YZ2020</strain>
    </source>
</reference>
<sequence length="105" mass="12025">MKTAEEPIGITTGIAFSLTVLVLSQIFSTRGRETVSDRHRLKAQLSELERLIVADDRRENDLYTAYVNAKSRWENFRAQRAVKLAEKKALVERMGRKFGLGPCYH</sequence>
<proteinExistence type="predicted"/>